<dbReference type="OrthoDB" id="9790390at2"/>
<evidence type="ECO:0000313" key="12">
    <source>
        <dbReference type="Proteomes" id="UP000285123"/>
    </source>
</evidence>
<evidence type="ECO:0000256" key="6">
    <source>
        <dbReference type="NCBIfam" id="TIGR01068"/>
    </source>
</evidence>
<evidence type="ECO:0000256" key="7">
    <source>
        <dbReference type="PIRNR" id="PIRNR000077"/>
    </source>
</evidence>
<dbReference type="RefSeq" id="WP_123592339.1">
    <property type="nucleotide sequence ID" value="NZ_AYKF01000126.1"/>
</dbReference>
<feature type="site" description="Deprotonates C-terminal active site Cys" evidence="8">
    <location>
        <position position="26"/>
    </location>
</feature>
<dbReference type="Gene3D" id="3.40.30.10">
    <property type="entry name" value="Glutaredoxin"/>
    <property type="match status" value="1"/>
</dbReference>
<dbReference type="PRINTS" id="PR00421">
    <property type="entry name" value="THIOREDOXIN"/>
</dbReference>
<evidence type="ECO:0000259" key="10">
    <source>
        <dbReference type="PROSITE" id="PS51352"/>
    </source>
</evidence>
<name>A0A423PG90_9GAMM</name>
<dbReference type="PANTHER" id="PTHR45663:SF11">
    <property type="entry name" value="GEO12009P1"/>
    <property type="match status" value="1"/>
</dbReference>
<dbReference type="InterPro" id="IPR036249">
    <property type="entry name" value="Thioredoxin-like_sf"/>
</dbReference>
<dbReference type="FunFam" id="3.40.30.10:FF:000001">
    <property type="entry name" value="Thioredoxin"/>
    <property type="match status" value="1"/>
</dbReference>
<feature type="active site" description="Nucleophile" evidence="8">
    <location>
        <position position="35"/>
    </location>
</feature>
<dbReference type="AlphaFoldDB" id="A0A423PG90"/>
<feature type="site" description="Contributes to redox potential value" evidence="8">
    <location>
        <position position="33"/>
    </location>
</feature>
<dbReference type="InterPro" id="IPR017937">
    <property type="entry name" value="Thioredoxin_CS"/>
</dbReference>
<reference evidence="11 12" key="1">
    <citation type="submission" date="2013-10" db="EMBL/GenBank/DDBJ databases">
        <title>Salinisphaera halophila YIM 95161 Genome Sequencing.</title>
        <authorList>
            <person name="Lai Q."/>
            <person name="Li C."/>
            <person name="Shao Z."/>
        </authorList>
    </citation>
    <scope>NUCLEOTIDE SEQUENCE [LARGE SCALE GENOMIC DNA]</scope>
    <source>
        <strain evidence="11 12">YIM 95161</strain>
    </source>
</reference>
<dbReference type="NCBIfam" id="TIGR01068">
    <property type="entry name" value="thioredoxin"/>
    <property type="match status" value="1"/>
</dbReference>
<dbReference type="GO" id="GO:0045454">
    <property type="term" value="P:cell redox homeostasis"/>
    <property type="evidence" value="ECO:0007669"/>
    <property type="project" value="TreeGrafter"/>
</dbReference>
<dbReference type="CDD" id="cd02947">
    <property type="entry name" value="TRX_family"/>
    <property type="match status" value="1"/>
</dbReference>
<proteinExistence type="inferred from homology"/>
<dbReference type="NCBIfam" id="NF006898">
    <property type="entry name" value="PRK09381.1"/>
    <property type="match status" value="1"/>
</dbReference>
<dbReference type="Proteomes" id="UP000285123">
    <property type="component" value="Unassembled WGS sequence"/>
</dbReference>
<evidence type="ECO:0000256" key="1">
    <source>
        <dbReference type="ARBA" id="ARBA00008987"/>
    </source>
</evidence>
<evidence type="ECO:0000256" key="8">
    <source>
        <dbReference type="PIRSR" id="PIRSR000077-1"/>
    </source>
</evidence>
<feature type="domain" description="Thioredoxin" evidence="10">
    <location>
        <begin position="1"/>
        <end position="107"/>
    </location>
</feature>
<evidence type="ECO:0000256" key="5">
    <source>
        <dbReference type="ARBA" id="ARBA00023284"/>
    </source>
</evidence>
<organism evidence="11 12">
    <name type="scientific">Salinisphaera orenii YIM 95161</name>
    <dbReference type="NCBI Taxonomy" id="1051139"/>
    <lineage>
        <taxon>Bacteria</taxon>
        <taxon>Pseudomonadati</taxon>
        <taxon>Pseudomonadota</taxon>
        <taxon>Gammaproteobacteria</taxon>
        <taxon>Salinisphaerales</taxon>
        <taxon>Salinisphaeraceae</taxon>
        <taxon>Salinisphaera</taxon>
    </lineage>
</organism>
<feature type="disulfide bond" description="Redox-active" evidence="9">
    <location>
        <begin position="32"/>
        <end position="35"/>
    </location>
</feature>
<keyword evidence="3" id="KW-0249">Electron transport</keyword>
<dbReference type="SUPFAM" id="SSF52833">
    <property type="entry name" value="Thioredoxin-like"/>
    <property type="match status" value="1"/>
</dbReference>
<protein>
    <recommendedName>
        <fullName evidence="6 7">Thioredoxin</fullName>
    </recommendedName>
</protein>
<evidence type="ECO:0000256" key="9">
    <source>
        <dbReference type="PIRSR" id="PIRSR000077-4"/>
    </source>
</evidence>
<evidence type="ECO:0000313" key="11">
    <source>
        <dbReference type="EMBL" id="ROO24585.1"/>
    </source>
</evidence>
<comment type="caution">
    <text evidence="11">The sequence shown here is derived from an EMBL/GenBank/DDBJ whole genome shotgun (WGS) entry which is preliminary data.</text>
</comment>
<evidence type="ECO:0000256" key="2">
    <source>
        <dbReference type="ARBA" id="ARBA00022448"/>
    </source>
</evidence>
<comment type="similarity">
    <text evidence="1 7">Belongs to the thioredoxin family.</text>
</comment>
<dbReference type="GO" id="GO:0015035">
    <property type="term" value="F:protein-disulfide reductase activity"/>
    <property type="evidence" value="ECO:0007669"/>
    <property type="project" value="UniProtKB-UniRule"/>
</dbReference>
<dbReference type="PIRSF" id="PIRSF000077">
    <property type="entry name" value="Thioredoxin"/>
    <property type="match status" value="1"/>
</dbReference>
<dbReference type="GO" id="GO:0005829">
    <property type="term" value="C:cytosol"/>
    <property type="evidence" value="ECO:0007669"/>
    <property type="project" value="TreeGrafter"/>
</dbReference>
<keyword evidence="5 9" id="KW-0676">Redox-active center</keyword>
<dbReference type="EMBL" id="AYKF01000126">
    <property type="protein sequence ID" value="ROO24585.1"/>
    <property type="molecule type" value="Genomic_DNA"/>
</dbReference>
<dbReference type="InterPro" id="IPR013766">
    <property type="entry name" value="Thioredoxin_domain"/>
</dbReference>
<keyword evidence="4 9" id="KW-1015">Disulfide bond</keyword>
<dbReference type="PANTHER" id="PTHR45663">
    <property type="entry name" value="GEO12009P1"/>
    <property type="match status" value="1"/>
</dbReference>
<accession>A0A423PG90</accession>
<sequence length="107" mass="11568">MANPVEVTDSSFEQDVLQADTPVLVDYWADWCGPCKSVAPVVDAVADEYEGRLKVAKLDIDANSETPAKFGVRGIPTLMLFNQGEAVGTQVGAVSQAKLQEFLDEHL</sequence>
<dbReference type="InterPro" id="IPR005746">
    <property type="entry name" value="Thioredoxin"/>
</dbReference>
<keyword evidence="2" id="KW-0813">Transport</keyword>
<dbReference type="PROSITE" id="PS00194">
    <property type="entry name" value="THIOREDOXIN_1"/>
    <property type="match status" value="1"/>
</dbReference>
<gene>
    <name evidence="11" type="ORF">SAHL_15635</name>
</gene>
<feature type="site" description="Contributes to redox potential value" evidence="8">
    <location>
        <position position="34"/>
    </location>
</feature>
<dbReference type="PROSITE" id="PS51352">
    <property type="entry name" value="THIOREDOXIN_2"/>
    <property type="match status" value="1"/>
</dbReference>
<dbReference type="Pfam" id="PF00085">
    <property type="entry name" value="Thioredoxin"/>
    <property type="match status" value="1"/>
</dbReference>
<feature type="active site" description="Nucleophile" evidence="8">
    <location>
        <position position="32"/>
    </location>
</feature>
<evidence type="ECO:0000256" key="4">
    <source>
        <dbReference type="ARBA" id="ARBA00023157"/>
    </source>
</evidence>
<evidence type="ECO:0000256" key="3">
    <source>
        <dbReference type="ARBA" id="ARBA00022982"/>
    </source>
</evidence>